<dbReference type="STRING" id="332524.SAMN04487766_10152"/>
<dbReference type="EMBL" id="FNIM01000019">
    <property type="protein sequence ID" value="SDN85871.1"/>
    <property type="molecule type" value="Genomic_DNA"/>
</dbReference>
<reference evidence="2" key="1">
    <citation type="submission" date="2016-10" db="EMBL/GenBank/DDBJ databases">
        <authorList>
            <person name="Varghese N."/>
            <person name="Submissions S."/>
        </authorList>
    </citation>
    <scope>NUCLEOTIDE SEQUENCE [LARGE SCALE GENOMIC DNA]</scope>
    <source>
        <strain evidence="2">DSM 27982</strain>
    </source>
</reference>
<evidence type="ECO:0000313" key="2">
    <source>
        <dbReference type="Proteomes" id="UP000198541"/>
    </source>
</evidence>
<dbReference type="RefSeq" id="WP_143013760.1">
    <property type="nucleotide sequence ID" value="NZ_FNIM01000019.1"/>
</dbReference>
<accession>A0A1H0EU05</accession>
<proteinExistence type="predicted"/>
<sequence length="803" mass="84490">MTLLVHVVGEADLGVSQWDGCRRLGKEELAAIVTGRREQLAACGSGEQVAWLLGLGPSPAGSNTESFFPEGGARGTLRAELEAAASICDRLGGEAVDDIDLLLIATAHGERATRPIAEAIVSTLQRKGAVPAGLVGGRTVRTLGLCIVDGLRVSRESAESLEAAIGAYDGHVVLAIAGGATTILAEAAGVVAATHGDEWTLLNVGRQGSQVESGAIVVDMSVHEDPLSGWLMGLGLPTLAADGGTTADKASAAIGRAVGVGSRQSPTVADLALLVQCDAARGDLAVGMALRAWTLAEYSRRLAEHRAQYGLSKEQLPDPKRGMPLGMLIRGIKEKHDRGEELAAPENWLLDHAHLNELGKSMHRLATADQAGTGGNYCASVAGAVGQPPSWLSWPNPRVCILTAHGLPRGCGKGRPSILETLMADDPDRQLRQACDVDGALQLAGFLACSDDSFCHGKQEVEALADALSREPSGAVPWVFDRSATCCMSYGATTTGGGVSPDSVTEQMRDLREQVDKWLGKQPERPRALVVAALGEKPIVIALLAAAQRWGARHGVPVFLMSSVVGGDGREYRQFHQFGLDRDVRHALLDAVTFCLDRLDLRTAARLLALGDPAMETHAESARSLADELAASVPDDGVDQRAGTVLDVLDYVAETIDHVPDDAKARLGTIVGELLAERIKGNRDGTVLAINTGDSKSLKATSEEASTLLRLLIMVRNKLPTTHGSLALQAAVGQVLKNNADPARASCSYADLLTAAVAAVRCEYCGRIVAATWAKEMNELRRAVDELKDSSYGLATAVSRSDS</sequence>
<keyword evidence="2" id="KW-1185">Reference proteome</keyword>
<dbReference type="Proteomes" id="UP000198541">
    <property type="component" value="Unassembled WGS sequence"/>
</dbReference>
<dbReference type="AlphaFoldDB" id="A0A1H0EU05"/>
<name>A0A1H0EU05_9ACTO</name>
<gene>
    <name evidence="1" type="ORF">SAMN05216355_11912</name>
</gene>
<evidence type="ECO:0000313" key="1">
    <source>
        <dbReference type="EMBL" id="SDN85871.1"/>
    </source>
</evidence>
<protein>
    <submittedName>
        <fullName evidence="1">Uncharacterized protein</fullName>
    </submittedName>
</protein>
<organism evidence="1 2">
    <name type="scientific">Actinomyces ruminicola</name>
    <dbReference type="NCBI Taxonomy" id="332524"/>
    <lineage>
        <taxon>Bacteria</taxon>
        <taxon>Bacillati</taxon>
        <taxon>Actinomycetota</taxon>
        <taxon>Actinomycetes</taxon>
        <taxon>Actinomycetales</taxon>
        <taxon>Actinomycetaceae</taxon>
        <taxon>Actinomyces</taxon>
    </lineage>
</organism>